<evidence type="ECO:0000313" key="1">
    <source>
        <dbReference type="EMBL" id="GGB58456.1"/>
    </source>
</evidence>
<dbReference type="SUPFAM" id="SSF54593">
    <property type="entry name" value="Glyoxalase/Bleomycin resistance protein/Dihydroxybiphenyl dioxygenase"/>
    <property type="match status" value="1"/>
</dbReference>
<evidence type="ECO:0000313" key="2">
    <source>
        <dbReference type="Proteomes" id="UP000603352"/>
    </source>
</evidence>
<dbReference type="Proteomes" id="UP000603352">
    <property type="component" value="Unassembled WGS sequence"/>
</dbReference>
<gene>
    <name evidence="1" type="ORF">GCM10011505_44170</name>
</gene>
<sequence length="63" mass="7252">MKIESCYPVIMTDRVAETAAFWQTHLGFDVVFQADWYVHLIPSPMDGHPCAHDRMPMDMMSHG</sequence>
<evidence type="ECO:0008006" key="3">
    <source>
        <dbReference type="Google" id="ProtNLM"/>
    </source>
</evidence>
<dbReference type="InterPro" id="IPR029068">
    <property type="entry name" value="Glyas_Bleomycin-R_OHBP_Dase"/>
</dbReference>
<dbReference type="Gene3D" id="3.30.720.120">
    <property type="match status" value="1"/>
</dbReference>
<comment type="caution">
    <text evidence="1">The sequence shown here is derived from an EMBL/GenBank/DDBJ whole genome shotgun (WGS) entry which is preliminary data.</text>
</comment>
<name>A0ABQ1J5I4_9PROT</name>
<organism evidence="1 2">
    <name type="scientific">Tistrella bauzanensis</name>
    <dbReference type="NCBI Taxonomy" id="657419"/>
    <lineage>
        <taxon>Bacteria</taxon>
        <taxon>Pseudomonadati</taxon>
        <taxon>Pseudomonadota</taxon>
        <taxon>Alphaproteobacteria</taxon>
        <taxon>Geminicoccales</taxon>
        <taxon>Geminicoccaceae</taxon>
        <taxon>Tistrella</taxon>
    </lineage>
</organism>
<proteinExistence type="predicted"/>
<protein>
    <recommendedName>
        <fullName evidence="3">Glyoxalase</fullName>
    </recommendedName>
</protein>
<keyword evidence="2" id="KW-1185">Reference proteome</keyword>
<dbReference type="EMBL" id="BMDZ01000078">
    <property type="protein sequence ID" value="GGB58456.1"/>
    <property type="molecule type" value="Genomic_DNA"/>
</dbReference>
<accession>A0ABQ1J5I4</accession>
<dbReference type="RefSeq" id="WP_229708490.1">
    <property type="nucleotide sequence ID" value="NZ_BMDZ01000078.1"/>
</dbReference>
<reference evidence="2" key="1">
    <citation type="journal article" date="2019" name="Int. J. Syst. Evol. Microbiol.">
        <title>The Global Catalogue of Microorganisms (GCM) 10K type strain sequencing project: providing services to taxonomists for standard genome sequencing and annotation.</title>
        <authorList>
            <consortium name="The Broad Institute Genomics Platform"/>
            <consortium name="The Broad Institute Genome Sequencing Center for Infectious Disease"/>
            <person name="Wu L."/>
            <person name="Ma J."/>
        </authorList>
    </citation>
    <scope>NUCLEOTIDE SEQUENCE [LARGE SCALE GENOMIC DNA]</scope>
    <source>
        <strain evidence="2">CGMCC 1.10188</strain>
    </source>
</reference>